<name>A0A840IJR4_9ACTN</name>
<dbReference type="RefSeq" id="WP_183344124.1">
    <property type="nucleotide sequence ID" value="NZ_JACHNU010000006.1"/>
</dbReference>
<accession>A0A840IJR4</accession>
<protein>
    <submittedName>
        <fullName evidence="1">Uncharacterized protein</fullName>
    </submittedName>
</protein>
<proteinExistence type="predicted"/>
<comment type="caution">
    <text evidence="1">The sequence shown here is derived from an EMBL/GenBank/DDBJ whole genome shotgun (WGS) entry which is preliminary data.</text>
</comment>
<dbReference type="Proteomes" id="UP000585272">
    <property type="component" value="Unassembled WGS sequence"/>
</dbReference>
<reference evidence="1 2" key="1">
    <citation type="submission" date="2020-08" db="EMBL/GenBank/DDBJ databases">
        <title>Genomic Encyclopedia of Archaeal and Bacterial Type Strains, Phase II (KMG-II): from individual species to whole genera.</title>
        <authorList>
            <person name="Goeker M."/>
        </authorList>
    </citation>
    <scope>NUCLEOTIDE SEQUENCE [LARGE SCALE GENOMIC DNA]</scope>
    <source>
        <strain evidence="1 2">DSM 23288</strain>
    </source>
</reference>
<dbReference type="EMBL" id="JACHNU010000006">
    <property type="protein sequence ID" value="MBB4664264.1"/>
    <property type="molecule type" value="Genomic_DNA"/>
</dbReference>
<keyword evidence="2" id="KW-1185">Reference proteome</keyword>
<dbReference type="AlphaFoldDB" id="A0A840IJR4"/>
<evidence type="ECO:0000313" key="1">
    <source>
        <dbReference type="EMBL" id="MBB4664264.1"/>
    </source>
</evidence>
<gene>
    <name evidence="1" type="ORF">BDZ31_003867</name>
</gene>
<evidence type="ECO:0000313" key="2">
    <source>
        <dbReference type="Proteomes" id="UP000585272"/>
    </source>
</evidence>
<organism evidence="1 2">
    <name type="scientific">Conexibacter arvalis</name>
    <dbReference type="NCBI Taxonomy" id="912552"/>
    <lineage>
        <taxon>Bacteria</taxon>
        <taxon>Bacillati</taxon>
        <taxon>Actinomycetota</taxon>
        <taxon>Thermoleophilia</taxon>
        <taxon>Solirubrobacterales</taxon>
        <taxon>Conexibacteraceae</taxon>
        <taxon>Conexibacter</taxon>
    </lineage>
</organism>
<sequence length="198" mass="21381">MLSDGTHYDVGATLRWVEIAERLRAAEVTLLHCLALVRGIDPDLSATSAITVAEAQVDELRGAVAELGDRVEQIGALTDRTRRGSFELRLRTLQLEAEAALSAGVADVERAEVLARCLPVHSGFPALAATLRCTDAHESWGGAPIGHLLGCFRDADLHLVRHVTGLATLSPEARWDQCDREQLGRLALVLERHAAAAR</sequence>